<reference evidence="1 2" key="1">
    <citation type="submission" date="2024-06" db="EMBL/GenBank/DDBJ databases">
        <authorList>
            <person name="Lee S.D."/>
        </authorList>
    </citation>
    <scope>NUCLEOTIDE SEQUENCE [LARGE SCALE GENOMIC DNA]</scope>
    <source>
        <strain evidence="1 2">N1-10</strain>
    </source>
</reference>
<comment type="caution">
    <text evidence="1">The sequence shown here is derived from an EMBL/GenBank/DDBJ whole genome shotgun (WGS) entry which is preliminary data.</text>
</comment>
<sequence length="514" mass="56454">MTDRFAPQMHWEKDAQAAIWADIMVVMTSRPATPGWIVIDVPPPLAAGFSDMLDSAELQHRRDGSLLKIRTRESYSQALPHLLVTRSIPHTEAGFRQLRTLPDRGAGLNPQDFAPFLAKLRADDALPSRVAEFQLTFQSSSLLNLPDRLHGFFTERALPALPESEFMVVDMASELSQRYTLVRLLHHALIYPQVASADPTKRPGGGLATSVIHGLQPFLSPALAVASPYLFGATAARDHAVGVWLFGAPCAGAEWPSNQLVDALSYGDDRMIGPRQRMGRQQPTATAGQFRSFVSWWMEAVNKLLAVVTDPSRFPQPQSMGSYDPARHWQYLASVERLFRDVGEVMLLTEQHETAQLRAAYDALDTLEGMGISSFDEALKPSQAQKVLGDLGLAVPADVAAVLLPACQLGVDALGRVKDEFVPSRHLGPNGLVGIPMKKGGTIDRSWDTATSRYLRIDRNSAHSYLKLDAEEKATLFSHTGRLPRGLANIALLQLAVLLANPQKLMRKIPRVGE</sequence>
<accession>A0ABV6XZR6</accession>
<keyword evidence="2" id="KW-1185">Reference proteome</keyword>
<name>A0ABV6XZR6_9ACTN</name>
<dbReference type="Proteomes" id="UP001592581">
    <property type="component" value="Unassembled WGS sequence"/>
</dbReference>
<dbReference type="EMBL" id="JBEUKS010000018">
    <property type="protein sequence ID" value="MFC1443578.1"/>
    <property type="molecule type" value="Genomic_DNA"/>
</dbReference>
<evidence type="ECO:0000313" key="2">
    <source>
        <dbReference type="Proteomes" id="UP001592581"/>
    </source>
</evidence>
<organism evidence="1 2">
    <name type="scientific">Streptacidiphilus jeojiensis</name>
    <dbReference type="NCBI Taxonomy" id="3229225"/>
    <lineage>
        <taxon>Bacteria</taxon>
        <taxon>Bacillati</taxon>
        <taxon>Actinomycetota</taxon>
        <taxon>Actinomycetes</taxon>
        <taxon>Kitasatosporales</taxon>
        <taxon>Streptomycetaceae</taxon>
        <taxon>Streptacidiphilus</taxon>
    </lineage>
</organism>
<protein>
    <submittedName>
        <fullName evidence="1">Uncharacterized protein</fullName>
    </submittedName>
</protein>
<gene>
    <name evidence="1" type="ORF">ABUW04_35610</name>
</gene>
<dbReference type="RefSeq" id="WP_380568526.1">
    <property type="nucleotide sequence ID" value="NZ_JBEUKS010000018.1"/>
</dbReference>
<evidence type="ECO:0000313" key="1">
    <source>
        <dbReference type="EMBL" id="MFC1443578.1"/>
    </source>
</evidence>
<proteinExistence type="predicted"/>